<organism evidence="2 3">
    <name type="scientific">Cervus elaphus hippelaphus</name>
    <name type="common">European red deer</name>
    <dbReference type="NCBI Taxonomy" id="46360"/>
    <lineage>
        <taxon>Eukaryota</taxon>
        <taxon>Metazoa</taxon>
        <taxon>Chordata</taxon>
        <taxon>Craniata</taxon>
        <taxon>Vertebrata</taxon>
        <taxon>Euteleostomi</taxon>
        <taxon>Mammalia</taxon>
        <taxon>Eutheria</taxon>
        <taxon>Laurasiatheria</taxon>
        <taxon>Artiodactyla</taxon>
        <taxon>Ruminantia</taxon>
        <taxon>Pecora</taxon>
        <taxon>Cervidae</taxon>
        <taxon>Cervinae</taxon>
        <taxon>Cervus</taxon>
    </lineage>
</organism>
<evidence type="ECO:0000256" key="1">
    <source>
        <dbReference type="SAM" id="MobiDB-lite"/>
    </source>
</evidence>
<dbReference type="Proteomes" id="UP000242450">
    <property type="component" value="Chromosome 25"/>
</dbReference>
<comment type="caution">
    <text evidence="2">The sequence shown here is derived from an EMBL/GenBank/DDBJ whole genome shotgun (WGS) entry which is preliminary data.</text>
</comment>
<name>A0A212C824_CEREH</name>
<proteinExistence type="predicted"/>
<dbReference type="EMBL" id="MKHE01000025">
    <property type="protein sequence ID" value="OWK02147.1"/>
    <property type="molecule type" value="Genomic_DNA"/>
</dbReference>
<reference evidence="2 3" key="1">
    <citation type="journal article" date="2018" name="Mol. Genet. Genomics">
        <title>The red deer Cervus elaphus genome CerEla1.0: sequencing, annotating, genes, and chromosomes.</title>
        <authorList>
            <person name="Bana N.A."/>
            <person name="Nyiri A."/>
            <person name="Nagy J."/>
            <person name="Frank K."/>
            <person name="Nagy T."/>
            <person name="Steger V."/>
            <person name="Schiller M."/>
            <person name="Lakatos P."/>
            <person name="Sugar L."/>
            <person name="Horn P."/>
            <person name="Barta E."/>
            <person name="Orosz L."/>
        </authorList>
    </citation>
    <scope>NUCLEOTIDE SEQUENCE [LARGE SCALE GENOMIC DNA]</scope>
    <source>
        <strain evidence="2">Hungarian</strain>
    </source>
</reference>
<feature type="compositionally biased region" description="Polar residues" evidence="1">
    <location>
        <begin position="827"/>
        <end position="840"/>
    </location>
</feature>
<gene>
    <name evidence="2" type="ORF">Celaphus_00017935</name>
</gene>
<evidence type="ECO:0000313" key="3">
    <source>
        <dbReference type="Proteomes" id="UP000242450"/>
    </source>
</evidence>
<feature type="compositionally biased region" description="Basic and acidic residues" evidence="1">
    <location>
        <begin position="817"/>
        <end position="826"/>
    </location>
</feature>
<sequence length="848" mass="95226">MYHPVINAGLALRKPQDFTAYGRPDGRPRCCCLQSPPAPLLNFLSVSNMPGMGINTYKSLNFQFQRQPSTPQEGPATPHSNHMPCLGTIGTNLLPHGVSVGLDFMSHLMMGLGPQEPQMVSQGEMSFLQDKSLPQQISFSYGGPSGGRATSWRHGVTSPQNSALCKHGGPRGPEAFIVLGTSMTLVFSDPHLQEVIPEVDTGKLRGYQETIRKQLIKEAEDVRLSKHPLSSQSSTISYSCIYVMLFERQAIMSLRHRSRMSLCGLNSKKRKIFLFHTCLQRNYNFSQLKTSIVKIKNKTHIEESLWPYSAGCKNHEPQKGFRKIMATSSEKVNNSKQGAVPFLNKTIQLLTKFHKIRKDFGLQVQVAESTLLQMKPKFNEMLTSTNEALNTYGGCKCPAAKSKLKENKKQNSEWLMADSSIEEASRSRQRYSLILEKRDEGMAASLFRAAILEDLRPDVLAATTSEYIKVTSNGKLISKRERAREGDKEKKRQKRRKRNISRDNMSTSIDFEDGRIRGDVNASANQMAASQQGSPFINKAQTDISYICTYDINIKTDTNLTSRRAYCPKAPKSEGVKSQRTKANPRAYDISFLIPLLESCYLQTQVTAAWTGTANVPEVSSELPHKAAIGKDTVKRRKQMLERSEYELSIPDGTLTFQSSVASSKEGHSGPKAKLHSLRRECVLSQPLNQSLQMLKGQVNGRRLLKVKDNKEGQGHKSYDSIRYLKENICFQGFVVETANPLLNKPLAVLKTIETYIIIVINREMQEANIKKKVLQPPTTYTVTVKAGQDYNYHLANRETKMKRQGSDHPAYCDNSVRTKELKETRNAQTTDYDQRTLSTGDDDLTRS</sequence>
<accession>A0A212C824</accession>
<feature type="region of interest" description="Disordered" evidence="1">
    <location>
        <begin position="478"/>
        <end position="514"/>
    </location>
</feature>
<feature type="non-terminal residue" evidence="2">
    <location>
        <position position="848"/>
    </location>
</feature>
<dbReference type="AlphaFoldDB" id="A0A212C824"/>
<keyword evidence="3" id="KW-1185">Reference proteome</keyword>
<feature type="compositionally biased region" description="Basic and acidic residues" evidence="1">
    <location>
        <begin position="478"/>
        <end position="490"/>
    </location>
</feature>
<protein>
    <submittedName>
        <fullName evidence="2">Uncharacterized protein</fullName>
    </submittedName>
</protein>
<evidence type="ECO:0000313" key="2">
    <source>
        <dbReference type="EMBL" id="OWK02147.1"/>
    </source>
</evidence>
<feature type="region of interest" description="Disordered" evidence="1">
    <location>
        <begin position="800"/>
        <end position="848"/>
    </location>
</feature>